<evidence type="ECO:0000313" key="2">
    <source>
        <dbReference type="EMBL" id="KEY67789.1"/>
    </source>
</evidence>
<gene>
    <name evidence="2" type="ORF">S7711_04103</name>
</gene>
<dbReference type="Proteomes" id="UP000028045">
    <property type="component" value="Unassembled WGS sequence"/>
</dbReference>
<feature type="region of interest" description="Disordered" evidence="1">
    <location>
        <begin position="1"/>
        <end position="40"/>
    </location>
</feature>
<dbReference type="HOGENOM" id="CLU_160126_0_0_1"/>
<name>A0A084AR60_STACB</name>
<protein>
    <submittedName>
        <fullName evidence="2">Uncharacterized protein</fullName>
    </submittedName>
</protein>
<feature type="region of interest" description="Disordered" evidence="1">
    <location>
        <begin position="84"/>
        <end position="114"/>
    </location>
</feature>
<feature type="compositionally biased region" description="Polar residues" evidence="1">
    <location>
        <begin position="1"/>
        <end position="23"/>
    </location>
</feature>
<accession>A0A084AR60</accession>
<proteinExistence type="predicted"/>
<evidence type="ECO:0000256" key="1">
    <source>
        <dbReference type="SAM" id="MobiDB-lite"/>
    </source>
</evidence>
<sequence length="114" mass="11693">MGSSQSQNKPPSTGKQPSLYQRYQSHKRGSGASDDDILKYTGRSREQITAWAETQPGVGKNQLAGKAAIGSSGLGGVAMADGFGGWGPGAEPDGPSRGMKFPPSKPAETGGKEA</sequence>
<evidence type="ECO:0000313" key="3">
    <source>
        <dbReference type="Proteomes" id="UP000028045"/>
    </source>
</evidence>
<reference evidence="2 3" key="1">
    <citation type="journal article" date="2014" name="BMC Genomics">
        <title>Comparative genome sequencing reveals chemotype-specific gene clusters in the toxigenic black mold Stachybotrys.</title>
        <authorList>
            <person name="Semeiks J."/>
            <person name="Borek D."/>
            <person name="Otwinowski Z."/>
            <person name="Grishin N.V."/>
        </authorList>
    </citation>
    <scope>NUCLEOTIDE SEQUENCE [LARGE SCALE GENOMIC DNA]</scope>
    <source>
        <strain evidence="3">CBS 109288 / IBT 7711</strain>
    </source>
</reference>
<keyword evidence="3" id="KW-1185">Reference proteome</keyword>
<dbReference type="EMBL" id="KL648604">
    <property type="protein sequence ID" value="KEY67789.1"/>
    <property type="molecule type" value="Genomic_DNA"/>
</dbReference>
<organism evidence="2 3">
    <name type="scientific">Stachybotrys chartarum (strain CBS 109288 / IBT 7711)</name>
    <name type="common">Toxic black mold</name>
    <name type="synonym">Stilbospora chartarum</name>
    <dbReference type="NCBI Taxonomy" id="1280523"/>
    <lineage>
        <taxon>Eukaryota</taxon>
        <taxon>Fungi</taxon>
        <taxon>Dikarya</taxon>
        <taxon>Ascomycota</taxon>
        <taxon>Pezizomycotina</taxon>
        <taxon>Sordariomycetes</taxon>
        <taxon>Hypocreomycetidae</taxon>
        <taxon>Hypocreales</taxon>
        <taxon>Stachybotryaceae</taxon>
        <taxon>Stachybotrys</taxon>
    </lineage>
</organism>
<dbReference type="OrthoDB" id="4837859at2759"/>
<dbReference type="AlphaFoldDB" id="A0A084AR60"/>